<evidence type="ECO:0000256" key="7">
    <source>
        <dbReference type="ARBA" id="ARBA00023141"/>
    </source>
</evidence>
<dbReference type="HAMAP" id="MF_00135">
    <property type="entry name" value="PRAI"/>
    <property type="match status" value="1"/>
</dbReference>
<keyword evidence="12" id="KW-1185">Reference proteome</keyword>
<keyword evidence="8 9" id="KW-0413">Isomerase</keyword>
<keyword evidence="6 9" id="KW-0822">Tryptophan biosynthesis</keyword>
<comment type="similarity">
    <text evidence="9">Belongs to the TrpF family.</text>
</comment>
<dbReference type="SUPFAM" id="SSF51366">
    <property type="entry name" value="Ribulose-phoshate binding barrel"/>
    <property type="match status" value="1"/>
</dbReference>
<evidence type="ECO:0000313" key="11">
    <source>
        <dbReference type="EMBL" id="OJG46146.1"/>
    </source>
</evidence>
<dbReference type="InterPro" id="IPR013785">
    <property type="entry name" value="Aldolase_TIM"/>
</dbReference>
<name>A0A1L8TPA4_9ENTE</name>
<dbReference type="CDD" id="cd00405">
    <property type="entry name" value="PRAI"/>
    <property type="match status" value="1"/>
</dbReference>
<keyword evidence="5 9" id="KW-0028">Amino-acid biosynthesis</keyword>
<dbReference type="GO" id="GO:0000162">
    <property type="term" value="P:L-tryptophan biosynthetic process"/>
    <property type="evidence" value="ECO:0007669"/>
    <property type="project" value="UniProtKB-UniRule"/>
</dbReference>
<evidence type="ECO:0000256" key="9">
    <source>
        <dbReference type="HAMAP-Rule" id="MF_00135"/>
    </source>
</evidence>
<dbReference type="InterPro" id="IPR011060">
    <property type="entry name" value="RibuloseP-bd_barrel"/>
</dbReference>
<organism evidence="11 12">
    <name type="scientific">Enterococcus hermanniensis</name>
    <dbReference type="NCBI Taxonomy" id="249189"/>
    <lineage>
        <taxon>Bacteria</taxon>
        <taxon>Bacillati</taxon>
        <taxon>Bacillota</taxon>
        <taxon>Bacilli</taxon>
        <taxon>Lactobacillales</taxon>
        <taxon>Enterococcaceae</taxon>
        <taxon>Enterococcus</taxon>
    </lineage>
</organism>
<comment type="catalytic activity">
    <reaction evidence="1 9">
        <text>N-(5-phospho-beta-D-ribosyl)anthranilate = 1-(2-carboxyphenylamino)-1-deoxy-D-ribulose 5-phosphate</text>
        <dbReference type="Rhea" id="RHEA:21540"/>
        <dbReference type="ChEBI" id="CHEBI:18277"/>
        <dbReference type="ChEBI" id="CHEBI:58613"/>
        <dbReference type="EC" id="5.3.1.24"/>
    </reaction>
</comment>
<accession>A0A1L8TPA4</accession>
<dbReference type="EMBL" id="JXKQ01000003">
    <property type="protein sequence ID" value="OJG46146.1"/>
    <property type="molecule type" value="Genomic_DNA"/>
</dbReference>
<evidence type="ECO:0000259" key="10">
    <source>
        <dbReference type="Pfam" id="PF00697"/>
    </source>
</evidence>
<evidence type="ECO:0000256" key="8">
    <source>
        <dbReference type="ARBA" id="ARBA00023235"/>
    </source>
</evidence>
<dbReference type="InterPro" id="IPR001240">
    <property type="entry name" value="PRAI_dom"/>
</dbReference>
<evidence type="ECO:0000256" key="4">
    <source>
        <dbReference type="ARBA" id="ARBA00022272"/>
    </source>
</evidence>
<reference evidence="11 12" key="1">
    <citation type="submission" date="2014-12" db="EMBL/GenBank/DDBJ databases">
        <title>Draft genome sequences of 29 type strains of Enterococci.</title>
        <authorList>
            <person name="Zhong Z."/>
            <person name="Sun Z."/>
            <person name="Liu W."/>
            <person name="Zhang W."/>
            <person name="Zhang H."/>
        </authorList>
    </citation>
    <scope>NUCLEOTIDE SEQUENCE [LARGE SCALE GENOMIC DNA]</scope>
    <source>
        <strain evidence="11 12">DSM 17122</strain>
    </source>
</reference>
<dbReference type="PANTHER" id="PTHR42894:SF1">
    <property type="entry name" value="N-(5'-PHOSPHORIBOSYL)ANTHRANILATE ISOMERASE"/>
    <property type="match status" value="1"/>
</dbReference>
<dbReference type="AlphaFoldDB" id="A0A1L8TPA4"/>
<dbReference type="Gene3D" id="3.20.20.70">
    <property type="entry name" value="Aldolase class I"/>
    <property type="match status" value="1"/>
</dbReference>
<sequence>MAGAEYLGFVFAESTRKISPEKVRLLTTGLPKDIKKVGVFVSPKQAAVERIITVAGLDLVQIHGENRLASCSLPIIKAINVTKDQSFSNRKYPYLLLDAPPEKYMGGTGKTFDWNLVQDQSLPKEKLWIAGGLNAANVTEAIHRFNPQVVDVSSGVETNGEKDLHKIFAFCRAVNRADKESY</sequence>
<evidence type="ECO:0000256" key="2">
    <source>
        <dbReference type="ARBA" id="ARBA00004664"/>
    </source>
</evidence>
<comment type="pathway">
    <text evidence="2 9">Amino-acid biosynthesis; L-tryptophan biosynthesis; L-tryptophan from chorismate: step 3/5.</text>
</comment>
<protein>
    <recommendedName>
        <fullName evidence="4 9">N-(5'-phosphoribosyl)anthranilate isomerase</fullName>
        <shortName evidence="9">PRAI</shortName>
        <ecNumber evidence="3 9">5.3.1.24</ecNumber>
    </recommendedName>
</protein>
<gene>
    <name evidence="9" type="primary">trpF</name>
    <name evidence="11" type="ORF">RV04_GL001312</name>
</gene>
<dbReference type="STRING" id="249189.RV04_GL001312"/>
<dbReference type="UniPathway" id="UPA00035">
    <property type="reaction ID" value="UER00042"/>
</dbReference>
<evidence type="ECO:0000256" key="3">
    <source>
        <dbReference type="ARBA" id="ARBA00012572"/>
    </source>
</evidence>
<evidence type="ECO:0000256" key="5">
    <source>
        <dbReference type="ARBA" id="ARBA00022605"/>
    </source>
</evidence>
<proteinExistence type="inferred from homology"/>
<keyword evidence="7 9" id="KW-0057">Aromatic amino acid biosynthesis</keyword>
<dbReference type="Proteomes" id="UP000182077">
    <property type="component" value="Unassembled WGS sequence"/>
</dbReference>
<evidence type="ECO:0000313" key="12">
    <source>
        <dbReference type="Proteomes" id="UP000182077"/>
    </source>
</evidence>
<dbReference type="GO" id="GO:0004640">
    <property type="term" value="F:phosphoribosylanthranilate isomerase activity"/>
    <property type="evidence" value="ECO:0007669"/>
    <property type="project" value="UniProtKB-UniRule"/>
</dbReference>
<feature type="domain" description="N-(5'phosphoribosyl) anthranilate isomerase (PRAI)" evidence="10">
    <location>
        <begin position="3"/>
        <end position="171"/>
    </location>
</feature>
<dbReference type="PANTHER" id="PTHR42894">
    <property type="entry name" value="N-(5'-PHOSPHORIBOSYL)ANTHRANILATE ISOMERASE"/>
    <property type="match status" value="1"/>
</dbReference>
<comment type="caution">
    <text evidence="11">The sequence shown here is derived from an EMBL/GenBank/DDBJ whole genome shotgun (WGS) entry which is preliminary data.</text>
</comment>
<evidence type="ECO:0000256" key="1">
    <source>
        <dbReference type="ARBA" id="ARBA00001164"/>
    </source>
</evidence>
<dbReference type="Pfam" id="PF00697">
    <property type="entry name" value="PRAI"/>
    <property type="match status" value="1"/>
</dbReference>
<dbReference type="InterPro" id="IPR044643">
    <property type="entry name" value="TrpF_fam"/>
</dbReference>
<dbReference type="EC" id="5.3.1.24" evidence="3 9"/>
<evidence type="ECO:0000256" key="6">
    <source>
        <dbReference type="ARBA" id="ARBA00022822"/>
    </source>
</evidence>